<evidence type="ECO:0000256" key="1">
    <source>
        <dbReference type="SAM" id="MobiDB-lite"/>
    </source>
</evidence>
<dbReference type="PANTHER" id="PTHR43464:SF3">
    <property type="entry name" value="SAM-DEPENDENT METHYLTRANSFERASE"/>
    <property type="match status" value="1"/>
</dbReference>
<proteinExistence type="predicted"/>
<feature type="region of interest" description="Disordered" evidence="1">
    <location>
        <begin position="1"/>
        <end position="28"/>
    </location>
</feature>
<keyword evidence="4" id="KW-1185">Reference proteome</keyword>
<dbReference type="InterPro" id="IPR029063">
    <property type="entry name" value="SAM-dependent_MTases_sf"/>
</dbReference>
<dbReference type="PANTHER" id="PTHR43464">
    <property type="entry name" value="METHYLTRANSFERASE"/>
    <property type="match status" value="1"/>
</dbReference>
<sequence>MLCGPGSADGRTGAHRKTGWAGQGRRGTMAGMDRQRISALAHQDHPVAAPLGDDSVGRLLGRAVPSGAGRLLDLGYAEGVWLERALTGRPGLRATGVDVDAAAVARGRERLGAAGLGARVALHAVEAREFASEERFDLVLCVGATHAFGGLMPTLAAIRGHLAPGGSVLVGDGFWEREPGERTLEAGFAADEYADLATTVARATDDGWTPLYGHVSCSRNGTSTSGRGAARSPAGPWTIPRIPAVGRPCGPRRRTGAPGCGGTAAPSGS</sequence>
<comment type="caution">
    <text evidence="3">The sequence shown here is derived from an EMBL/GenBank/DDBJ whole genome shotgun (WGS) entry which is preliminary data.</text>
</comment>
<feature type="domain" description="Methyltransferase type 12" evidence="2">
    <location>
        <begin position="72"/>
        <end position="167"/>
    </location>
</feature>
<evidence type="ECO:0000313" key="4">
    <source>
        <dbReference type="Proteomes" id="UP001501303"/>
    </source>
</evidence>
<organism evidence="3 4">
    <name type="scientific">Streptomyces sodiiphilus</name>
    <dbReference type="NCBI Taxonomy" id="226217"/>
    <lineage>
        <taxon>Bacteria</taxon>
        <taxon>Bacillati</taxon>
        <taxon>Actinomycetota</taxon>
        <taxon>Actinomycetes</taxon>
        <taxon>Kitasatosporales</taxon>
        <taxon>Streptomycetaceae</taxon>
        <taxon>Streptomyces</taxon>
    </lineage>
</organism>
<protein>
    <recommendedName>
        <fullName evidence="2">Methyltransferase type 12 domain-containing protein</fullName>
    </recommendedName>
</protein>
<evidence type="ECO:0000259" key="2">
    <source>
        <dbReference type="Pfam" id="PF08242"/>
    </source>
</evidence>
<reference evidence="4" key="1">
    <citation type="journal article" date="2019" name="Int. J. Syst. Evol. Microbiol.">
        <title>The Global Catalogue of Microorganisms (GCM) 10K type strain sequencing project: providing services to taxonomists for standard genome sequencing and annotation.</title>
        <authorList>
            <consortium name="The Broad Institute Genomics Platform"/>
            <consortium name="The Broad Institute Genome Sequencing Center for Infectious Disease"/>
            <person name="Wu L."/>
            <person name="Ma J."/>
        </authorList>
    </citation>
    <scope>NUCLEOTIDE SEQUENCE [LARGE SCALE GENOMIC DNA]</scope>
    <source>
        <strain evidence="4">JCM 13581</strain>
    </source>
</reference>
<feature type="region of interest" description="Disordered" evidence="1">
    <location>
        <begin position="219"/>
        <end position="269"/>
    </location>
</feature>
<dbReference type="SUPFAM" id="SSF53335">
    <property type="entry name" value="S-adenosyl-L-methionine-dependent methyltransferases"/>
    <property type="match status" value="1"/>
</dbReference>
<dbReference type="Pfam" id="PF08242">
    <property type="entry name" value="Methyltransf_12"/>
    <property type="match status" value="1"/>
</dbReference>
<dbReference type="Gene3D" id="3.40.50.150">
    <property type="entry name" value="Vaccinia Virus protein VP39"/>
    <property type="match status" value="1"/>
</dbReference>
<dbReference type="EMBL" id="BAAAMJ010000009">
    <property type="protein sequence ID" value="GAA1902072.1"/>
    <property type="molecule type" value="Genomic_DNA"/>
</dbReference>
<dbReference type="Proteomes" id="UP001501303">
    <property type="component" value="Unassembled WGS sequence"/>
</dbReference>
<dbReference type="InterPro" id="IPR013217">
    <property type="entry name" value="Methyltransf_12"/>
</dbReference>
<dbReference type="CDD" id="cd02440">
    <property type="entry name" value="AdoMet_MTases"/>
    <property type="match status" value="1"/>
</dbReference>
<accession>A0ABP5A3G3</accession>
<evidence type="ECO:0000313" key="3">
    <source>
        <dbReference type="EMBL" id="GAA1902072.1"/>
    </source>
</evidence>
<gene>
    <name evidence="3" type="ORF">GCM10009716_09900</name>
</gene>
<name>A0ABP5A3G3_9ACTN</name>